<evidence type="ECO:0000256" key="2">
    <source>
        <dbReference type="ARBA" id="ARBA00022692"/>
    </source>
</evidence>
<accession>A0A449AV53</accession>
<feature type="transmembrane region" description="Helical" evidence="5">
    <location>
        <begin position="323"/>
        <end position="345"/>
    </location>
</feature>
<keyword evidence="7" id="KW-1185">Reference proteome</keyword>
<dbReference type="KEGG" id="mgly:NCTC10194_00410"/>
<keyword evidence="2 5" id="KW-0812">Transmembrane</keyword>
<evidence type="ECO:0000313" key="6">
    <source>
        <dbReference type="EMBL" id="VEU70399.1"/>
    </source>
</evidence>
<evidence type="ECO:0000256" key="5">
    <source>
        <dbReference type="SAM" id="Phobius"/>
    </source>
</evidence>
<dbReference type="GO" id="GO:0016020">
    <property type="term" value="C:membrane"/>
    <property type="evidence" value="ECO:0007669"/>
    <property type="project" value="UniProtKB-SubCell"/>
</dbReference>
<evidence type="ECO:0000256" key="3">
    <source>
        <dbReference type="ARBA" id="ARBA00022989"/>
    </source>
</evidence>
<dbReference type="Pfam" id="PF02535">
    <property type="entry name" value="Zip"/>
    <property type="match status" value="1"/>
</dbReference>
<feature type="transmembrane region" description="Helical" evidence="5">
    <location>
        <begin position="58"/>
        <end position="78"/>
    </location>
</feature>
<comment type="subcellular location">
    <subcellularLocation>
        <location evidence="1">Membrane</location>
        <topology evidence="1">Multi-pass membrane protein</topology>
    </subcellularLocation>
</comment>
<dbReference type="GO" id="GO:0005385">
    <property type="term" value="F:zinc ion transmembrane transporter activity"/>
    <property type="evidence" value="ECO:0007669"/>
    <property type="project" value="TreeGrafter"/>
</dbReference>
<evidence type="ECO:0000313" key="7">
    <source>
        <dbReference type="Proteomes" id="UP000290815"/>
    </source>
</evidence>
<keyword evidence="4 5" id="KW-0472">Membrane</keyword>
<dbReference type="RefSeq" id="WP_044888827.1">
    <property type="nucleotide sequence ID" value="NZ_LR215024.1"/>
</dbReference>
<feature type="transmembrane region" description="Helical" evidence="5">
    <location>
        <begin position="98"/>
        <end position="123"/>
    </location>
</feature>
<feature type="transmembrane region" description="Helical" evidence="5">
    <location>
        <begin position="258"/>
        <end position="279"/>
    </location>
</feature>
<protein>
    <submittedName>
        <fullName evidence="6">ZIP Zinc transporter</fullName>
    </submittedName>
</protein>
<organism evidence="6 7">
    <name type="scientific">Mycoplasmopsis glycophila</name>
    <dbReference type="NCBI Taxonomy" id="171285"/>
    <lineage>
        <taxon>Bacteria</taxon>
        <taxon>Bacillati</taxon>
        <taxon>Mycoplasmatota</taxon>
        <taxon>Mycoplasmoidales</taxon>
        <taxon>Metamycoplasmataceae</taxon>
        <taxon>Mycoplasmopsis</taxon>
    </lineage>
</organism>
<dbReference type="EMBL" id="LR215024">
    <property type="protein sequence ID" value="VEU70399.1"/>
    <property type="molecule type" value="Genomic_DNA"/>
</dbReference>
<evidence type="ECO:0000256" key="4">
    <source>
        <dbReference type="ARBA" id="ARBA00023136"/>
    </source>
</evidence>
<keyword evidence="3 5" id="KW-1133">Transmembrane helix</keyword>
<dbReference type="PANTHER" id="PTHR11040">
    <property type="entry name" value="ZINC/IRON TRANSPORTER"/>
    <property type="match status" value="1"/>
</dbReference>
<feature type="transmembrane region" description="Helical" evidence="5">
    <location>
        <begin position="24"/>
        <end position="46"/>
    </location>
</feature>
<proteinExistence type="predicted"/>
<dbReference type="PANTHER" id="PTHR11040:SF44">
    <property type="entry name" value="PROTEIN ZNTC-RELATED"/>
    <property type="match status" value="1"/>
</dbReference>
<dbReference type="AlphaFoldDB" id="A0A449AV53"/>
<gene>
    <name evidence="6" type="ORF">NCTC10194_00410</name>
</gene>
<dbReference type="Proteomes" id="UP000290815">
    <property type="component" value="Chromosome"/>
</dbReference>
<feature type="transmembrane region" description="Helical" evidence="5">
    <location>
        <begin position="291"/>
        <end position="311"/>
    </location>
</feature>
<dbReference type="InterPro" id="IPR003689">
    <property type="entry name" value="ZIP"/>
</dbReference>
<name>A0A449AV53_9BACT</name>
<evidence type="ECO:0000256" key="1">
    <source>
        <dbReference type="ARBA" id="ARBA00004141"/>
    </source>
</evidence>
<reference evidence="6 7" key="1">
    <citation type="submission" date="2019-01" db="EMBL/GenBank/DDBJ databases">
        <authorList>
            <consortium name="Pathogen Informatics"/>
        </authorList>
    </citation>
    <scope>NUCLEOTIDE SEQUENCE [LARGE SCALE GENOMIC DNA]</scope>
    <source>
        <strain evidence="6 7">NCTC10194</strain>
    </source>
</reference>
<sequence>MNFLSQWISQLTVALNNNYNLAKFLVALFFVLALLLIPVGISFLFPLFKSKLNHKTKVYLYAFSTGFFIILATFGFLREAIEQTSLQSHNLESDWQKYGYNILVVVLGLLGGLTFSFVLKFVITYRINQQLLKNKKLSIFVHDHSAEHGSHHVHQHEDHIFTQEDSISLAEEALSQKISGKLKIIALALLLTHRIPEGFLIGYNLSLPIDYLANGGNGAIPTNNLTLAYFVSLILHMIPEELVFYYRLRDAGYGRWTSLLISTIMDFLFFPFMLIGIYTGSAVATNGYAQGAFMAIIGGIFLFTSLVEFFPEFYHVEMNKKRWFITLISLFAGVLFAVFILSFHAHNH</sequence>